<evidence type="ECO:0000256" key="3">
    <source>
        <dbReference type="SAM" id="MobiDB-lite"/>
    </source>
</evidence>
<evidence type="ECO:0000313" key="4">
    <source>
        <dbReference type="EMBL" id="KAF8436627.1"/>
    </source>
</evidence>
<evidence type="ECO:0000313" key="5">
    <source>
        <dbReference type="Proteomes" id="UP001194468"/>
    </source>
</evidence>
<reference evidence="4" key="1">
    <citation type="submission" date="2019-10" db="EMBL/GenBank/DDBJ databases">
        <authorList>
            <consortium name="DOE Joint Genome Institute"/>
            <person name="Kuo A."/>
            <person name="Miyauchi S."/>
            <person name="Kiss E."/>
            <person name="Drula E."/>
            <person name="Kohler A."/>
            <person name="Sanchez-Garcia M."/>
            <person name="Andreopoulos B."/>
            <person name="Barry K.W."/>
            <person name="Bonito G."/>
            <person name="Buee M."/>
            <person name="Carver A."/>
            <person name="Chen C."/>
            <person name="Cichocki N."/>
            <person name="Clum A."/>
            <person name="Culley D."/>
            <person name="Crous P.W."/>
            <person name="Fauchery L."/>
            <person name="Girlanda M."/>
            <person name="Hayes R."/>
            <person name="Keri Z."/>
            <person name="LaButti K."/>
            <person name="Lipzen A."/>
            <person name="Lombard V."/>
            <person name="Magnuson J."/>
            <person name="Maillard F."/>
            <person name="Morin E."/>
            <person name="Murat C."/>
            <person name="Nolan M."/>
            <person name="Ohm R."/>
            <person name="Pangilinan J."/>
            <person name="Pereira M."/>
            <person name="Perotto S."/>
            <person name="Peter M."/>
            <person name="Riley R."/>
            <person name="Sitrit Y."/>
            <person name="Stielow B."/>
            <person name="Szollosi G."/>
            <person name="Zifcakova L."/>
            <person name="Stursova M."/>
            <person name="Spatafora J.W."/>
            <person name="Tedersoo L."/>
            <person name="Vaario L.-M."/>
            <person name="Yamada A."/>
            <person name="Yan M."/>
            <person name="Wang P."/>
            <person name="Xu J."/>
            <person name="Bruns T."/>
            <person name="Baldrian P."/>
            <person name="Vilgalys R."/>
            <person name="Henrissat B."/>
            <person name="Grigoriev I.V."/>
            <person name="Hibbett D."/>
            <person name="Nagy L.G."/>
            <person name="Martin F.M."/>
        </authorList>
    </citation>
    <scope>NUCLEOTIDE SEQUENCE</scope>
    <source>
        <strain evidence="4">BED1</strain>
    </source>
</reference>
<dbReference type="PANTHER" id="PTHR47435">
    <property type="entry name" value="KELCH REPEAT PROTEIN (AFU_ORTHOLOGUE AFUA_5G12780)"/>
    <property type="match status" value="1"/>
</dbReference>
<dbReference type="GO" id="GO:0019760">
    <property type="term" value="P:glucosinolate metabolic process"/>
    <property type="evidence" value="ECO:0007669"/>
    <property type="project" value="UniProtKB-ARBA"/>
</dbReference>
<dbReference type="InterPro" id="IPR015915">
    <property type="entry name" value="Kelch-typ_b-propeller"/>
</dbReference>
<dbReference type="Proteomes" id="UP001194468">
    <property type="component" value="Unassembled WGS sequence"/>
</dbReference>
<keyword evidence="2" id="KW-0408">Iron</keyword>
<reference evidence="4" key="2">
    <citation type="journal article" date="2020" name="Nat. Commun.">
        <title>Large-scale genome sequencing of mycorrhizal fungi provides insights into the early evolution of symbiotic traits.</title>
        <authorList>
            <person name="Miyauchi S."/>
            <person name="Kiss E."/>
            <person name="Kuo A."/>
            <person name="Drula E."/>
            <person name="Kohler A."/>
            <person name="Sanchez-Garcia M."/>
            <person name="Morin E."/>
            <person name="Andreopoulos B."/>
            <person name="Barry K.W."/>
            <person name="Bonito G."/>
            <person name="Buee M."/>
            <person name="Carver A."/>
            <person name="Chen C."/>
            <person name="Cichocki N."/>
            <person name="Clum A."/>
            <person name="Culley D."/>
            <person name="Crous P.W."/>
            <person name="Fauchery L."/>
            <person name="Girlanda M."/>
            <person name="Hayes R.D."/>
            <person name="Keri Z."/>
            <person name="LaButti K."/>
            <person name="Lipzen A."/>
            <person name="Lombard V."/>
            <person name="Magnuson J."/>
            <person name="Maillard F."/>
            <person name="Murat C."/>
            <person name="Nolan M."/>
            <person name="Ohm R.A."/>
            <person name="Pangilinan J."/>
            <person name="Pereira M.F."/>
            <person name="Perotto S."/>
            <person name="Peter M."/>
            <person name="Pfister S."/>
            <person name="Riley R."/>
            <person name="Sitrit Y."/>
            <person name="Stielow J.B."/>
            <person name="Szollosi G."/>
            <person name="Zifcakova L."/>
            <person name="Stursova M."/>
            <person name="Spatafora J.W."/>
            <person name="Tedersoo L."/>
            <person name="Vaario L.M."/>
            <person name="Yamada A."/>
            <person name="Yan M."/>
            <person name="Wang P."/>
            <person name="Xu J."/>
            <person name="Bruns T."/>
            <person name="Baldrian P."/>
            <person name="Vilgalys R."/>
            <person name="Dunand C."/>
            <person name="Henrissat B."/>
            <person name="Grigoriev I.V."/>
            <person name="Hibbett D."/>
            <person name="Nagy L.G."/>
            <person name="Martin F.M."/>
        </authorList>
    </citation>
    <scope>NUCLEOTIDE SEQUENCE</scope>
    <source>
        <strain evidence="4">BED1</strain>
    </source>
</reference>
<organism evidence="4 5">
    <name type="scientific">Boletus edulis BED1</name>
    <dbReference type="NCBI Taxonomy" id="1328754"/>
    <lineage>
        <taxon>Eukaryota</taxon>
        <taxon>Fungi</taxon>
        <taxon>Dikarya</taxon>
        <taxon>Basidiomycota</taxon>
        <taxon>Agaricomycotina</taxon>
        <taxon>Agaricomycetes</taxon>
        <taxon>Agaricomycetidae</taxon>
        <taxon>Boletales</taxon>
        <taxon>Boletineae</taxon>
        <taxon>Boletaceae</taxon>
        <taxon>Boletoideae</taxon>
        <taxon>Boletus</taxon>
    </lineage>
</organism>
<sequence length="238" mass="25623">MYYLESTSPSLRTLDSSPALTGSRAPEPRVGASSVHEPHTNNLYVGDERLPAVNDDSDVAPVLRSYHASALVRGKLYIHAGCPASGRLATLHAYDLATHTWYKIADAPARPRGGTAISAVSLTPDSELVLIRFGGFASFQLPQVTQGTPPPLHIYTPSTDTWSIVYPAPDPEHDFPRARSVHGLVSFMTTTVATPERIPVALLYQGERDASSLGHTGLASFGTTHDSSSHPRPHRPQV</sequence>
<keyword evidence="1" id="KW-0677">Repeat</keyword>
<dbReference type="Pfam" id="PF01344">
    <property type="entry name" value="Kelch_1"/>
    <property type="match status" value="1"/>
</dbReference>
<proteinExistence type="predicted"/>
<evidence type="ECO:0000256" key="1">
    <source>
        <dbReference type="ARBA" id="ARBA00022737"/>
    </source>
</evidence>
<dbReference type="InterPro" id="IPR006652">
    <property type="entry name" value="Kelch_1"/>
</dbReference>
<keyword evidence="5" id="KW-1185">Reference proteome</keyword>
<dbReference type="EMBL" id="WHUW01000021">
    <property type="protein sequence ID" value="KAF8436627.1"/>
    <property type="molecule type" value="Genomic_DNA"/>
</dbReference>
<feature type="compositionally biased region" description="Polar residues" evidence="3">
    <location>
        <begin position="1"/>
        <end position="20"/>
    </location>
</feature>
<feature type="region of interest" description="Disordered" evidence="3">
    <location>
        <begin position="214"/>
        <end position="238"/>
    </location>
</feature>
<gene>
    <name evidence="4" type="ORF">L210DRAFT_1059974</name>
</gene>
<dbReference type="Gene3D" id="2.120.10.80">
    <property type="entry name" value="Kelch-type beta propeller"/>
    <property type="match status" value="1"/>
</dbReference>
<dbReference type="PANTHER" id="PTHR47435:SF4">
    <property type="entry name" value="KELCH REPEAT PROTEIN (AFU_ORTHOLOGUE AFUA_5G12780)"/>
    <property type="match status" value="1"/>
</dbReference>
<evidence type="ECO:0000256" key="2">
    <source>
        <dbReference type="ARBA" id="ARBA00023004"/>
    </source>
</evidence>
<accession>A0AAD4GC15</accession>
<protein>
    <submittedName>
        <fullName evidence="4">Uncharacterized protein</fullName>
    </submittedName>
</protein>
<name>A0AAD4GC15_BOLED</name>
<dbReference type="SUPFAM" id="SSF117281">
    <property type="entry name" value="Kelch motif"/>
    <property type="match status" value="1"/>
</dbReference>
<feature type="region of interest" description="Disordered" evidence="3">
    <location>
        <begin position="1"/>
        <end position="40"/>
    </location>
</feature>
<comment type="caution">
    <text evidence="4">The sequence shown here is derived from an EMBL/GenBank/DDBJ whole genome shotgun (WGS) entry which is preliminary data.</text>
</comment>
<dbReference type="AlphaFoldDB" id="A0AAD4GC15"/>